<dbReference type="Proteomes" id="UP000630528">
    <property type="component" value="Unassembled WGS sequence"/>
</dbReference>
<dbReference type="Gene3D" id="1.10.287.130">
    <property type="match status" value="1"/>
</dbReference>
<dbReference type="InterPro" id="IPR004358">
    <property type="entry name" value="Sig_transdc_His_kin-like_C"/>
</dbReference>
<dbReference type="PRINTS" id="PR00344">
    <property type="entry name" value="BCTRLSENSOR"/>
</dbReference>
<dbReference type="PROSITE" id="PS50109">
    <property type="entry name" value="HIS_KIN"/>
    <property type="match status" value="1"/>
</dbReference>
<dbReference type="Pfam" id="PF02518">
    <property type="entry name" value="HATPase_c"/>
    <property type="match status" value="1"/>
</dbReference>
<keyword evidence="5" id="KW-0418">Kinase</keyword>
<dbReference type="InterPro" id="IPR005467">
    <property type="entry name" value="His_kinase_dom"/>
</dbReference>
<dbReference type="InterPro" id="IPR036890">
    <property type="entry name" value="HATPase_C_sf"/>
</dbReference>
<dbReference type="Gene3D" id="3.40.50.2300">
    <property type="match status" value="1"/>
</dbReference>
<evidence type="ECO:0000256" key="7">
    <source>
        <dbReference type="SAM" id="MobiDB-lite"/>
    </source>
</evidence>
<evidence type="ECO:0000256" key="2">
    <source>
        <dbReference type="ARBA" id="ARBA00012438"/>
    </source>
</evidence>
<reference evidence="10" key="2">
    <citation type="submission" date="2021-01" db="EMBL/GenBank/DDBJ databases">
        <authorList>
            <person name="Kang M."/>
        </authorList>
    </citation>
    <scope>NUCLEOTIDE SEQUENCE</scope>
    <source>
        <strain evidence="10">KACC 17527</strain>
    </source>
</reference>
<reference evidence="10" key="1">
    <citation type="journal article" date="2012" name="J. Microbiol. Biotechnol.">
        <title>Ramlibacter ginsenosidimutans sp. nov., with ginsenoside-converting activity.</title>
        <authorList>
            <person name="Wang L."/>
            <person name="An D.S."/>
            <person name="Kim S.G."/>
            <person name="Jin F.X."/>
            <person name="Kim S.C."/>
            <person name="Lee S.T."/>
            <person name="Im W.T."/>
        </authorList>
    </citation>
    <scope>NUCLEOTIDE SEQUENCE</scope>
    <source>
        <strain evidence="10">KACC 17527</strain>
    </source>
</reference>
<dbReference type="GO" id="GO:0000156">
    <property type="term" value="F:phosphorelay response regulator activity"/>
    <property type="evidence" value="ECO:0007669"/>
    <property type="project" value="TreeGrafter"/>
</dbReference>
<keyword evidence="3 6" id="KW-0597">Phosphoprotein</keyword>
<protein>
    <recommendedName>
        <fullName evidence="2">histidine kinase</fullName>
        <ecNumber evidence="2">2.7.13.3</ecNumber>
    </recommendedName>
</protein>
<sequence>MTVSQRLMVVAEDGSRLEEICSWLRDNGFHATGFSDPQDALVDLGGHTYDILLIESGACSFDRAALAQNAAAIQPEIVAALVGDEAGDPSGADPAEISVLEFLPWPFVPGALRRMVARAMQLRMLRQQLAMETVRATASTTRLEATLRDRDAFAGRIAHDLQAVMQANEGFATALLHRAGAKLDDKEQHYLQRIVDTSLRGNRLVNDLVAYERLGNQEVHLRPVALAQVLERAREGLAPDCAGRDIEWTIGGMPMVCGDASLLQHAFVHLLSNALKFTRGVQPARIRVEASCCEHGHEIRVVDNGAGFDANYAHTLFRPFERLHPIAEFEGSGMGLANFRRIIERHGGTVRAEALKEGGALFAFTLASAQASDAGARPPAAPRESTEPPQRGSPALRVLLIDDDPAVLTTLGDMLEYDGQHVTRALGGPAGVATFARSLEAGPGFDLVITDFGMPHMDGGEVARRVKATSPGTTVFLLTGWGARLDASDDWCAKVDEVLAKPPRLADVRKALSKVTASAA</sequence>
<dbReference type="PROSITE" id="PS50110">
    <property type="entry name" value="RESPONSE_REGULATORY"/>
    <property type="match status" value="1"/>
</dbReference>
<gene>
    <name evidence="10" type="ORF">JJB11_14175</name>
</gene>
<dbReference type="SMART" id="SM00448">
    <property type="entry name" value="REC"/>
    <property type="match status" value="1"/>
</dbReference>
<dbReference type="SUPFAM" id="SSF55874">
    <property type="entry name" value="ATPase domain of HSP90 chaperone/DNA topoisomerase II/histidine kinase"/>
    <property type="match status" value="1"/>
</dbReference>
<feature type="domain" description="Histidine kinase" evidence="8">
    <location>
        <begin position="156"/>
        <end position="370"/>
    </location>
</feature>
<dbReference type="CDD" id="cd00156">
    <property type="entry name" value="REC"/>
    <property type="match status" value="1"/>
</dbReference>
<dbReference type="GO" id="GO:0030295">
    <property type="term" value="F:protein kinase activator activity"/>
    <property type="evidence" value="ECO:0007669"/>
    <property type="project" value="TreeGrafter"/>
</dbReference>
<comment type="caution">
    <text evidence="10">The sequence shown here is derived from an EMBL/GenBank/DDBJ whole genome shotgun (WGS) entry which is preliminary data.</text>
</comment>
<evidence type="ECO:0000313" key="11">
    <source>
        <dbReference type="Proteomes" id="UP000630528"/>
    </source>
</evidence>
<dbReference type="EMBL" id="JAEPWM010000005">
    <property type="protein sequence ID" value="MBK6007243.1"/>
    <property type="molecule type" value="Genomic_DNA"/>
</dbReference>
<dbReference type="InterPro" id="IPR050351">
    <property type="entry name" value="BphY/WalK/GraS-like"/>
</dbReference>
<feature type="region of interest" description="Disordered" evidence="7">
    <location>
        <begin position="373"/>
        <end position="394"/>
    </location>
</feature>
<comment type="catalytic activity">
    <reaction evidence="1">
        <text>ATP + protein L-histidine = ADP + protein N-phospho-L-histidine.</text>
        <dbReference type="EC" id="2.7.13.3"/>
    </reaction>
</comment>
<evidence type="ECO:0000256" key="6">
    <source>
        <dbReference type="PROSITE-ProRule" id="PRU00169"/>
    </source>
</evidence>
<dbReference type="CDD" id="cd00082">
    <property type="entry name" value="HisKA"/>
    <property type="match status" value="1"/>
</dbReference>
<dbReference type="EC" id="2.7.13.3" evidence="2"/>
<keyword evidence="4" id="KW-0808">Transferase</keyword>
<evidence type="ECO:0000256" key="1">
    <source>
        <dbReference type="ARBA" id="ARBA00000085"/>
    </source>
</evidence>
<dbReference type="PANTHER" id="PTHR42878:SF15">
    <property type="entry name" value="BACTERIOPHYTOCHROME"/>
    <property type="match status" value="1"/>
</dbReference>
<feature type="modified residue" description="4-aspartylphosphate" evidence="6">
    <location>
        <position position="451"/>
    </location>
</feature>
<dbReference type="RefSeq" id="WP_201172194.1">
    <property type="nucleotide sequence ID" value="NZ_JAEPWM010000005.1"/>
</dbReference>
<evidence type="ECO:0000256" key="3">
    <source>
        <dbReference type="ARBA" id="ARBA00022553"/>
    </source>
</evidence>
<dbReference type="InterPro" id="IPR036097">
    <property type="entry name" value="HisK_dim/P_sf"/>
</dbReference>
<evidence type="ECO:0000259" key="8">
    <source>
        <dbReference type="PROSITE" id="PS50109"/>
    </source>
</evidence>
<dbReference type="GO" id="GO:0000155">
    <property type="term" value="F:phosphorelay sensor kinase activity"/>
    <property type="evidence" value="ECO:0007669"/>
    <property type="project" value="InterPro"/>
</dbReference>
<dbReference type="InterPro" id="IPR003594">
    <property type="entry name" value="HATPase_dom"/>
</dbReference>
<dbReference type="SMART" id="SM00387">
    <property type="entry name" value="HATPase_c"/>
    <property type="match status" value="1"/>
</dbReference>
<organism evidence="10 11">
    <name type="scientific">Ramlibacter ginsenosidimutans</name>
    <dbReference type="NCBI Taxonomy" id="502333"/>
    <lineage>
        <taxon>Bacteria</taxon>
        <taxon>Pseudomonadati</taxon>
        <taxon>Pseudomonadota</taxon>
        <taxon>Betaproteobacteria</taxon>
        <taxon>Burkholderiales</taxon>
        <taxon>Comamonadaceae</taxon>
        <taxon>Ramlibacter</taxon>
    </lineage>
</organism>
<keyword evidence="11" id="KW-1185">Reference proteome</keyword>
<name>A0A934TTS4_9BURK</name>
<feature type="domain" description="Response regulatory" evidence="9">
    <location>
        <begin position="397"/>
        <end position="516"/>
    </location>
</feature>
<evidence type="ECO:0000313" key="10">
    <source>
        <dbReference type="EMBL" id="MBK6007243.1"/>
    </source>
</evidence>
<dbReference type="Pfam" id="PF00072">
    <property type="entry name" value="Response_reg"/>
    <property type="match status" value="1"/>
</dbReference>
<evidence type="ECO:0000256" key="5">
    <source>
        <dbReference type="ARBA" id="ARBA00022777"/>
    </source>
</evidence>
<dbReference type="InterPro" id="IPR003661">
    <property type="entry name" value="HisK_dim/P_dom"/>
</dbReference>
<dbReference type="SUPFAM" id="SSF52172">
    <property type="entry name" value="CheY-like"/>
    <property type="match status" value="2"/>
</dbReference>
<dbReference type="Gene3D" id="3.30.565.10">
    <property type="entry name" value="Histidine kinase-like ATPase, C-terminal domain"/>
    <property type="match status" value="1"/>
</dbReference>
<dbReference type="GO" id="GO:0007234">
    <property type="term" value="P:osmosensory signaling via phosphorelay pathway"/>
    <property type="evidence" value="ECO:0007669"/>
    <property type="project" value="TreeGrafter"/>
</dbReference>
<dbReference type="PANTHER" id="PTHR42878">
    <property type="entry name" value="TWO-COMPONENT HISTIDINE KINASE"/>
    <property type="match status" value="1"/>
</dbReference>
<proteinExistence type="predicted"/>
<evidence type="ECO:0000256" key="4">
    <source>
        <dbReference type="ARBA" id="ARBA00022679"/>
    </source>
</evidence>
<evidence type="ECO:0000259" key="9">
    <source>
        <dbReference type="PROSITE" id="PS50110"/>
    </source>
</evidence>
<dbReference type="SUPFAM" id="SSF47384">
    <property type="entry name" value="Homodimeric domain of signal transducing histidine kinase"/>
    <property type="match status" value="1"/>
</dbReference>
<dbReference type="AlphaFoldDB" id="A0A934TTS4"/>
<dbReference type="InterPro" id="IPR011006">
    <property type="entry name" value="CheY-like_superfamily"/>
</dbReference>
<accession>A0A934TTS4</accession>
<dbReference type="InterPro" id="IPR001789">
    <property type="entry name" value="Sig_transdc_resp-reg_receiver"/>
</dbReference>